<dbReference type="PANTHER" id="PTHR34148:SF1">
    <property type="entry name" value="ADENOSYLCOBINAMIDE-GDP RIBAZOLETRANSFERASE"/>
    <property type="match status" value="1"/>
</dbReference>
<dbReference type="Pfam" id="PF02654">
    <property type="entry name" value="CobS"/>
    <property type="match status" value="1"/>
</dbReference>
<evidence type="ECO:0000313" key="20">
    <source>
        <dbReference type="EMBL" id="RCX20361.1"/>
    </source>
</evidence>
<dbReference type="HAMAP" id="MF_00719">
    <property type="entry name" value="CobS"/>
    <property type="match status" value="1"/>
</dbReference>
<evidence type="ECO:0000256" key="14">
    <source>
        <dbReference type="ARBA" id="ARBA00025228"/>
    </source>
</evidence>
<comment type="pathway">
    <text evidence="3 19">Cofactor biosynthesis; adenosylcobalamin biosynthesis; adenosylcobalamin from cob(II)yrinate a,c-diamide: step 7/7.</text>
</comment>
<sequence>MKQKGRPILAAFQFLSRFPVKAELDFSPELLRRSAKYYPIVGTAIGISVWLGGTLAGWVLPSLPAAAVTLIIWVWLTGGLHLDGWMDSADALLSYRSRERMLEIMKDSRVGAMGVLACVLLLLLKLSLISSLLELGSAASAGAMLTAPAWSRWFMTRAMYKWPTAREGEGLAVRFRGLGAKDMVLATVFALMLTVASLGSAGVLDGADATSWLRWGGYFVAAPLLAILAGSLVAGKISSRLGGLTGDTYGALNEGLEAMLLLLAVIFFR</sequence>
<feature type="transmembrane region" description="Helical" evidence="19">
    <location>
        <begin position="183"/>
        <end position="203"/>
    </location>
</feature>
<keyword evidence="10 19" id="KW-0812">Transmembrane</keyword>
<evidence type="ECO:0000256" key="11">
    <source>
        <dbReference type="ARBA" id="ARBA00022842"/>
    </source>
</evidence>
<evidence type="ECO:0000313" key="21">
    <source>
        <dbReference type="Proteomes" id="UP000253090"/>
    </source>
</evidence>
<keyword evidence="12 19" id="KW-1133">Transmembrane helix</keyword>
<keyword evidence="9 19" id="KW-0808">Transferase</keyword>
<feature type="transmembrane region" description="Helical" evidence="19">
    <location>
        <begin position="215"/>
        <end position="237"/>
    </location>
</feature>
<evidence type="ECO:0000256" key="16">
    <source>
        <dbReference type="ARBA" id="ARBA00032853"/>
    </source>
</evidence>
<keyword evidence="7 19" id="KW-1003">Cell membrane</keyword>
<evidence type="ECO:0000256" key="4">
    <source>
        <dbReference type="ARBA" id="ARBA00010561"/>
    </source>
</evidence>
<comment type="function">
    <text evidence="14 19">Joins adenosylcobinamide-GDP and alpha-ribazole to generate adenosylcobalamin (Ado-cobalamin). Also synthesizes adenosylcobalamin 5'-phosphate from adenosylcobinamide-GDP and alpha-ribazole 5'-phosphate.</text>
</comment>
<dbReference type="GO" id="GO:0005886">
    <property type="term" value="C:plasma membrane"/>
    <property type="evidence" value="ECO:0007669"/>
    <property type="project" value="UniProtKB-SubCell"/>
</dbReference>
<dbReference type="OrthoDB" id="9794626at2"/>
<evidence type="ECO:0000256" key="18">
    <source>
        <dbReference type="ARBA" id="ARBA00049504"/>
    </source>
</evidence>
<comment type="catalytic activity">
    <reaction evidence="18 19">
        <text>alpha-ribazole 5'-phosphate + adenosylcob(III)inamide-GDP = adenosylcob(III)alamin 5'-phosphate + GMP + H(+)</text>
        <dbReference type="Rhea" id="RHEA:23560"/>
        <dbReference type="ChEBI" id="CHEBI:15378"/>
        <dbReference type="ChEBI" id="CHEBI:57918"/>
        <dbReference type="ChEBI" id="CHEBI:58115"/>
        <dbReference type="ChEBI" id="CHEBI:60487"/>
        <dbReference type="ChEBI" id="CHEBI:60493"/>
        <dbReference type="EC" id="2.7.8.26"/>
    </reaction>
</comment>
<evidence type="ECO:0000256" key="2">
    <source>
        <dbReference type="ARBA" id="ARBA00004651"/>
    </source>
</evidence>
<feature type="transmembrane region" description="Helical" evidence="19">
    <location>
        <begin position="37"/>
        <end position="60"/>
    </location>
</feature>
<evidence type="ECO:0000256" key="12">
    <source>
        <dbReference type="ARBA" id="ARBA00022989"/>
    </source>
</evidence>
<dbReference type="RefSeq" id="WP_114496450.1">
    <property type="nucleotide sequence ID" value="NZ_QPJW01000003.1"/>
</dbReference>
<comment type="caution">
    <text evidence="20">The sequence shown here is derived from an EMBL/GenBank/DDBJ whole genome shotgun (WGS) entry which is preliminary data.</text>
</comment>
<keyword evidence="11 19" id="KW-0460">Magnesium</keyword>
<dbReference type="UniPathway" id="UPA00148">
    <property type="reaction ID" value="UER00238"/>
</dbReference>
<evidence type="ECO:0000256" key="7">
    <source>
        <dbReference type="ARBA" id="ARBA00022475"/>
    </source>
</evidence>
<reference evidence="20 21" key="1">
    <citation type="submission" date="2018-07" db="EMBL/GenBank/DDBJ databases">
        <title>Genomic Encyclopedia of Type Strains, Phase III (KMG-III): the genomes of soil and plant-associated and newly described type strains.</title>
        <authorList>
            <person name="Whitman W."/>
        </authorList>
    </citation>
    <scope>NUCLEOTIDE SEQUENCE [LARGE SCALE GENOMIC DNA]</scope>
    <source>
        <strain evidence="20 21">CECT 8333</strain>
    </source>
</reference>
<dbReference type="PANTHER" id="PTHR34148">
    <property type="entry name" value="ADENOSYLCOBINAMIDE-GDP RIBAZOLETRANSFERASE"/>
    <property type="match status" value="1"/>
</dbReference>
<dbReference type="NCBIfam" id="TIGR00317">
    <property type="entry name" value="cobS"/>
    <property type="match status" value="1"/>
</dbReference>
<evidence type="ECO:0000256" key="8">
    <source>
        <dbReference type="ARBA" id="ARBA00022573"/>
    </source>
</evidence>
<evidence type="ECO:0000256" key="9">
    <source>
        <dbReference type="ARBA" id="ARBA00022679"/>
    </source>
</evidence>
<dbReference type="GO" id="GO:0008818">
    <property type="term" value="F:cobalamin 5'-phosphate synthase activity"/>
    <property type="evidence" value="ECO:0007669"/>
    <property type="project" value="UniProtKB-UniRule"/>
</dbReference>
<feature type="transmembrane region" description="Helical" evidence="19">
    <location>
        <begin position="249"/>
        <end position="268"/>
    </location>
</feature>
<evidence type="ECO:0000256" key="1">
    <source>
        <dbReference type="ARBA" id="ARBA00001946"/>
    </source>
</evidence>
<proteinExistence type="inferred from homology"/>
<dbReference type="Proteomes" id="UP000253090">
    <property type="component" value="Unassembled WGS sequence"/>
</dbReference>
<accession>A0A369BG23</accession>
<dbReference type="GO" id="GO:0009236">
    <property type="term" value="P:cobalamin biosynthetic process"/>
    <property type="evidence" value="ECO:0007669"/>
    <property type="project" value="UniProtKB-UniRule"/>
</dbReference>
<dbReference type="InterPro" id="IPR003805">
    <property type="entry name" value="CobS"/>
</dbReference>
<evidence type="ECO:0000256" key="19">
    <source>
        <dbReference type="HAMAP-Rule" id="MF_00719"/>
    </source>
</evidence>
<name>A0A369BG23_9BACL</name>
<feature type="transmembrane region" description="Helical" evidence="19">
    <location>
        <begin position="66"/>
        <end position="89"/>
    </location>
</feature>
<evidence type="ECO:0000256" key="15">
    <source>
        <dbReference type="ARBA" id="ARBA00032605"/>
    </source>
</evidence>
<evidence type="ECO:0000256" key="10">
    <source>
        <dbReference type="ARBA" id="ARBA00022692"/>
    </source>
</evidence>
<dbReference type="AlphaFoldDB" id="A0A369BG23"/>
<evidence type="ECO:0000256" key="13">
    <source>
        <dbReference type="ARBA" id="ARBA00023136"/>
    </source>
</evidence>
<feature type="transmembrane region" description="Helical" evidence="19">
    <location>
        <begin position="110"/>
        <end position="129"/>
    </location>
</feature>
<evidence type="ECO:0000256" key="3">
    <source>
        <dbReference type="ARBA" id="ARBA00004663"/>
    </source>
</evidence>
<evidence type="ECO:0000256" key="5">
    <source>
        <dbReference type="ARBA" id="ARBA00013200"/>
    </source>
</evidence>
<keyword evidence="8 19" id="KW-0169">Cobalamin biosynthesis</keyword>
<dbReference type="EMBL" id="QPJW01000003">
    <property type="protein sequence ID" value="RCX20361.1"/>
    <property type="molecule type" value="Genomic_DNA"/>
</dbReference>
<keyword evidence="21" id="KW-1185">Reference proteome</keyword>
<comment type="subcellular location">
    <subcellularLocation>
        <location evidence="2 19">Cell membrane</location>
        <topology evidence="2 19">Multi-pass membrane protein</topology>
    </subcellularLocation>
</comment>
<keyword evidence="13 19" id="KW-0472">Membrane</keyword>
<dbReference type="EC" id="2.7.8.26" evidence="5 19"/>
<comment type="cofactor">
    <cofactor evidence="1 19">
        <name>Mg(2+)</name>
        <dbReference type="ChEBI" id="CHEBI:18420"/>
    </cofactor>
</comment>
<dbReference type="GO" id="GO:0051073">
    <property type="term" value="F:adenosylcobinamide-GDP ribazoletransferase activity"/>
    <property type="evidence" value="ECO:0007669"/>
    <property type="project" value="UniProtKB-UniRule"/>
</dbReference>
<organism evidence="20 21">
    <name type="scientific">Fontibacillus phaseoli</name>
    <dbReference type="NCBI Taxonomy" id="1416533"/>
    <lineage>
        <taxon>Bacteria</taxon>
        <taxon>Bacillati</taxon>
        <taxon>Bacillota</taxon>
        <taxon>Bacilli</taxon>
        <taxon>Bacillales</taxon>
        <taxon>Paenibacillaceae</taxon>
        <taxon>Fontibacillus</taxon>
    </lineage>
</organism>
<gene>
    <name evidence="19" type="primary">cobS</name>
    <name evidence="20" type="ORF">DFP94_10384</name>
</gene>
<protein>
    <recommendedName>
        <fullName evidence="6 19">Adenosylcobinamide-GDP ribazoletransferase</fullName>
        <ecNumber evidence="5 19">2.7.8.26</ecNumber>
    </recommendedName>
    <alternativeName>
        <fullName evidence="16 19">Cobalamin synthase</fullName>
    </alternativeName>
    <alternativeName>
        <fullName evidence="15 19">Cobalamin-5'-phosphate synthase</fullName>
    </alternativeName>
</protein>
<evidence type="ECO:0000256" key="6">
    <source>
        <dbReference type="ARBA" id="ARBA00015850"/>
    </source>
</evidence>
<evidence type="ECO:0000256" key="17">
    <source>
        <dbReference type="ARBA" id="ARBA00048623"/>
    </source>
</evidence>
<comment type="similarity">
    <text evidence="4 19">Belongs to the CobS family.</text>
</comment>
<comment type="catalytic activity">
    <reaction evidence="17 19">
        <text>alpha-ribazole + adenosylcob(III)inamide-GDP = adenosylcob(III)alamin + GMP + H(+)</text>
        <dbReference type="Rhea" id="RHEA:16049"/>
        <dbReference type="ChEBI" id="CHEBI:10329"/>
        <dbReference type="ChEBI" id="CHEBI:15378"/>
        <dbReference type="ChEBI" id="CHEBI:18408"/>
        <dbReference type="ChEBI" id="CHEBI:58115"/>
        <dbReference type="ChEBI" id="CHEBI:60487"/>
        <dbReference type="EC" id="2.7.8.26"/>
    </reaction>
</comment>